<evidence type="ECO:0000259" key="4">
    <source>
        <dbReference type="PROSITE" id="PS51898"/>
    </source>
</evidence>
<evidence type="ECO:0000256" key="3">
    <source>
        <dbReference type="ARBA" id="ARBA00023172"/>
    </source>
</evidence>
<name>A0ABN1BF00_9LACT</name>
<dbReference type="Gene3D" id="1.10.443.10">
    <property type="entry name" value="Intergrase catalytic core"/>
    <property type="match status" value="1"/>
</dbReference>
<dbReference type="InterPro" id="IPR013762">
    <property type="entry name" value="Integrase-like_cat_sf"/>
</dbReference>
<evidence type="ECO:0000313" key="6">
    <source>
        <dbReference type="Proteomes" id="UP001410648"/>
    </source>
</evidence>
<sequence>MIKDKEYLTFENGIFKPYFEKYIEFKRSKGEKVARSTLISLRQLNNLLNQYDKLEITTEMIEEILSPKDHISPHRRKTLITNLRQFSEFLQVLQIPSQSVNSSYYQAVEQKFKPYIFSKENLKKLLCVTDKLPKANRSNHHTIVYPVLIRILIGTGMRISEVLALKVSDIDCQQGIIKVTNSKNNVSRLIPLSDSLIKAVNNYLDNIIDQPGDSSLFISPYTQKAYSYDAVKYMFQKICKLAGIYTEDNKLPNIHSLRHTFCTYSLEQMLENGMDIYSAIPILAAYVGHVNLIDTERYIHFTNTHYHDFIEQEKTLGQLVPEVQHESS</sequence>
<comment type="caution">
    <text evidence="5">The sequence shown here is derived from an EMBL/GenBank/DDBJ whole genome shotgun (WGS) entry which is preliminary data.</text>
</comment>
<accession>A0ABN1BF00</accession>
<evidence type="ECO:0000256" key="2">
    <source>
        <dbReference type="ARBA" id="ARBA00023125"/>
    </source>
</evidence>
<dbReference type="RefSeq" id="WP_346025634.1">
    <property type="nucleotide sequence ID" value="NZ_BAAADA010000220.1"/>
</dbReference>
<organism evidence="5 6">
    <name type="scientific">Alkalibacterium indicireducens</name>
    <dbReference type="NCBI Taxonomy" id="398758"/>
    <lineage>
        <taxon>Bacteria</taxon>
        <taxon>Bacillati</taxon>
        <taxon>Bacillota</taxon>
        <taxon>Bacilli</taxon>
        <taxon>Lactobacillales</taxon>
        <taxon>Carnobacteriaceae</taxon>
        <taxon>Alkalibacterium</taxon>
    </lineage>
</organism>
<dbReference type="EMBL" id="BAAADA010000220">
    <property type="protein sequence ID" value="GAA0496418.1"/>
    <property type="molecule type" value="Genomic_DNA"/>
</dbReference>
<feature type="domain" description="Tyr recombinase" evidence="4">
    <location>
        <begin position="112"/>
        <end position="311"/>
    </location>
</feature>
<gene>
    <name evidence="5" type="ORF">GCM10008936_23080</name>
</gene>
<dbReference type="PANTHER" id="PTHR30349:SF41">
    <property type="entry name" value="INTEGRASE_RECOMBINASE PROTEIN MJ0367-RELATED"/>
    <property type="match status" value="1"/>
</dbReference>
<keyword evidence="3" id="KW-0233">DNA recombination</keyword>
<proteinExistence type="inferred from homology"/>
<keyword evidence="2" id="KW-0238">DNA-binding</keyword>
<dbReference type="InterPro" id="IPR002104">
    <property type="entry name" value="Integrase_catalytic"/>
</dbReference>
<dbReference type="Proteomes" id="UP001410648">
    <property type="component" value="Unassembled WGS sequence"/>
</dbReference>
<dbReference type="InterPro" id="IPR050090">
    <property type="entry name" value="Tyrosine_recombinase_XerCD"/>
</dbReference>
<dbReference type="InterPro" id="IPR011010">
    <property type="entry name" value="DNA_brk_join_enz"/>
</dbReference>
<dbReference type="PROSITE" id="PS51898">
    <property type="entry name" value="TYR_RECOMBINASE"/>
    <property type="match status" value="1"/>
</dbReference>
<dbReference type="SUPFAM" id="SSF56349">
    <property type="entry name" value="DNA breaking-rejoining enzymes"/>
    <property type="match status" value="1"/>
</dbReference>
<keyword evidence="6" id="KW-1185">Reference proteome</keyword>
<dbReference type="PANTHER" id="PTHR30349">
    <property type="entry name" value="PHAGE INTEGRASE-RELATED"/>
    <property type="match status" value="1"/>
</dbReference>
<dbReference type="Pfam" id="PF00589">
    <property type="entry name" value="Phage_integrase"/>
    <property type="match status" value="1"/>
</dbReference>
<evidence type="ECO:0000256" key="1">
    <source>
        <dbReference type="ARBA" id="ARBA00008857"/>
    </source>
</evidence>
<evidence type="ECO:0000313" key="5">
    <source>
        <dbReference type="EMBL" id="GAA0496418.1"/>
    </source>
</evidence>
<protein>
    <recommendedName>
        <fullName evidence="4">Tyr recombinase domain-containing protein</fullName>
    </recommendedName>
</protein>
<reference evidence="5 6" key="1">
    <citation type="journal article" date="2019" name="Int. J. Syst. Evol. Microbiol.">
        <title>The Global Catalogue of Microorganisms (GCM) 10K type strain sequencing project: providing services to taxonomists for standard genome sequencing and annotation.</title>
        <authorList>
            <consortium name="The Broad Institute Genomics Platform"/>
            <consortium name="The Broad Institute Genome Sequencing Center for Infectious Disease"/>
            <person name="Wu L."/>
            <person name="Ma J."/>
        </authorList>
    </citation>
    <scope>NUCLEOTIDE SEQUENCE [LARGE SCALE GENOMIC DNA]</scope>
    <source>
        <strain evidence="5 6">JCM 14232</strain>
    </source>
</reference>
<comment type="similarity">
    <text evidence="1">Belongs to the 'phage' integrase family.</text>
</comment>